<sequence>MNMKQTGIVLQGGGALGAYEFGALKRLYEHSEFSPDIVSGVSIGAINAVALVGAKENPIETLESMWEEFTLFSLPFFEDKLSSYLALLGNPSFFYPRFDYWNFDHWTSFYLTQPLHQLLNKYIDFKKINNSPTRLILTATDIETGEVQTFTNKGANRVEITPMHVLASGSLPPGFPMTRIKKAYYWDGGLFENTPLSPVIECLDPNPEVEKQIIVINLFSSQGKIPTNMVTVFDRMLEIQYANKISFNKELTEKINEFIEVIYEIDKIIPSHSSIKKLPGYQRLINYKYIQNILYIENRRPEDLNGPFDFSSNTIKKRIAAGYRDAAKALKHHHL</sequence>
<dbReference type="GO" id="GO:0016787">
    <property type="term" value="F:hydrolase activity"/>
    <property type="evidence" value="ECO:0007669"/>
    <property type="project" value="UniProtKB-UniRule"/>
</dbReference>
<keyword evidence="3 4" id="KW-0443">Lipid metabolism</keyword>
<dbReference type="Proteomes" id="UP000255297">
    <property type="component" value="Unassembled WGS sequence"/>
</dbReference>
<evidence type="ECO:0000259" key="5">
    <source>
        <dbReference type="PROSITE" id="PS51635"/>
    </source>
</evidence>
<accession>A0A378LRQ8</accession>
<evidence type="ECO:0000256" key="1">
    <source>
        <dbReference type="ARBA" id="ARBA00022801"/>
    </source>
</evidence>
<dbReference type="InterPro" id="IPR050301">
    <property type="entry name" value="NTE"/>
</dbReference>
<dbReference type="PANTHER" id="PTHR14226">
    <property type="entry name" value="NEUROPATHY TARGET ESTERASE/SWISS CHEESE D.MELANOGASTER"/>
    <property type="match status" value="1"/>
</dbReference>
<feature type="domain" description="PNPLA" evidence="5">
    <location>
        <begin position="8"/>
        <end position="200"/>
    </location>
</feature>
<dbReference type="PANTHER" id="PTHR14226:SF57">
    <property type="entry name" value="BLR7027 PROTEIN"/>
    <property type="match status" value="1"/>
</dbReference>
<dbReference type="EMBL" id="UGPB01000001">
    <property type="protein sequence ID" value="STY29655.1"/>
    <property type="molecule type" value="Genomic_DNA"/>
</dbReference>
<evidence type="ECO:0000256" key="3">
    <source>
        <dbReference type="ARBA" id="ARBA00023098"/>
    </source>
</evidence>
<evidence type="ECO:0000313" key="7">
    <source>
        <dbReference type="Proteomes" id="UP000255297"/>
    </source>
</evidence>
<protein>
    <submittedName>
        <fullName evidence="6">Ferredoxin reductase</fullName>
    </submittedName>
</protein>
<keyword evidence="2 4" id="KW-0442">Lipid degradation</keyword>
<feature type="short sequence motif" description="DGA/G" evidence="4">
    <location>
        <begin position="187"/>
        <end position="189"/>
    </location>
</feature>
<dbReference type="InterPro" id="IPR021095">
    <property type="entry name" value="DUF3734"/>
</dbReference>
<dbReference type="CDD" id="cd07209">
    <property type="entry name" value="Pat_hypo_Ecoli_Z1214_like"/>
    <property type="match status" value="1"/>
</dbReference>
<dbReference type="PROSITE" id="PS51635">
    <property type="entry name" value="PNPLA"/>
    <property type="match status" value="1"/>
</dbReference>
<evidence type="ECO:0000313" key="6">
    <source>
        <dbReference type="EMBL" id="STY29655.1"/>
    </source>
</evidence>
<feature type="active site" description="Proton acceptor" evidence="4">
    <location>
        <position position="187"/>
    </location>
</feature>
<dbReference type="InterPro" id="IPR016035">
    <property type="entry name" value="Acyl_Trfase/lysoPLipase"/>
</dbReference>
<dbReference type="GO" id="GO:0016042">
    <property type="term" value="P:lipid catabolic process"/>
    <property type="evidence" value="ECO:0007669"/>
    <property type="project" value="UniProtKB-UniRule"/>
</dbReference>
<keyword evidence="1 4" id="KW-0378">Hydrolase</keyword>
<gene>
    <name evidence="6" type="ORF">NCTC11532_01853</name>
</gene>
<reference evidence="6 7" key="1">
    <citation type="submission" date="2018-06" db="EMBL/GenBank/DDBJ databases">
        <authorList>
            <consortium name="Pathogen Informatics"/>
            <person name="Doyle S."/>
        </authorList>
    </citation>
    <scope>NUCLEOTIDE SEQUENCE [LARGE SCALE GENOMIC DNA]</scope>
    <source>
        <strain evidence="6 7">NCTC11532</strain>
    </source>
</reference>
<evidence type="ECO:0000256" key="2">
    <source>
        <dbReference type="ARBA" id="ARBA00022963"/>
    </source>
</evidence>
<feature type="short sequence motif" description="GXGXXG" evidence="4">
    <location>
        <begin position="12"/>
        <end position="17"/>
    </location>
</feature>
<dbReference type="STRING" id="1122170.GCA_000701265_00633"/>
<dbReference type="Gene3D" id="3.40.1090.10">
    <property type="entry name" value="Cytosolic phospholipase A2 catalytic domain"/>
    <property type="match status" value="2"/>
</dbReference>
<dbReference type="Pfam" id="PF01734">
    <property type="entry name" value="Patatin"/>
    <property type="match status" value="1"/>
</dbReference>
<name>A0A378LRQ8_9GAMM</name>
<dbReference type="Pfam" id="PF12536">
    <property type="entry name" value="DUF3734"/>
    <property type="match status" value="1"/>
</dbReference>
<organism evidence="6 7">
    <name type="scientific">Legionella wadsworthii</name>
    <dbReference type="NCBI Taxonomy" id="28088"/>
    <lineage>
        <taxon>Bacteria</taxon>
        <taxon>Pseudomonadati</taxon>
        <taxon>Pseudomonadota</taxon>
        <taxon>Gammaproteobacteria</taxon>
        <taxon>Legionellales</taxon>
        <taxon>Legionellaceae</taxon>
        <taxon>Legionella</taxon>
    </lineage>
</organism>
<dbReference type="SUPFAM" id="SSF52151">
    <property type="entry name" value="FabD/lysophospholipase-like"/>
    <property type="match status" value="1"/>
</dbReference>
<dbReference type="AlphaFoldDB" id="A0A378LRQ8"/>
<feature type="active site" description="Nucleophile" evidence="4">
    <location>
        <position position="42"/>
    </location>
</feature>
<proteinExistence type="predicted"/>
<keyword evidence="7" id="KW-1185">Reference proteome</keyword>
<feature type="short sequence motif" description="GXSXG" evidence="4">
    <location>
        <begin position="40"/>
        <end position="44"/>
    </location>
</feature>
<evidence type="ECO:0000256" key="4">
    <source>
        <dbReference type="PROSITE-ProRule" id="PRU01161"/>
    </source>
</evidence>
<dbReference type="InterPro" id="IPR002641">
    <property type="entry name" value="PNPLA_dom"/>
</dbReference>